<keyword evidence="3" id="KW-1003">Cell membrane</keyword>
<evidence type="ECO:0000256" key="1">
    <source>
        <dbReference type="ARBA" id="ARBA00004236"/>
    </source>
</evidence>
<dbReference type="GO" id="GO:0005044">
    <property type="term" value="F:scavenger receptor activity"/>
    <property type="evidence" value="ECO:0007669"/>
    <property type="project" value="TreeGrafter"/>
</dbReference>
<comment type="caution">
    <text evidence="9">The sequence shown here is derived from an EMBL/GenBank/DDBJ whole genome shotgun (WGS) entry which is preliminary data.</text>
</comment>
<organism evidence="9 10">
    <name type="scientific">Aphis craccivora</name>
    <name type="common">Cowpea aphid</name>
    <dbReference type="NCBI Taxonomy" id="307492"/>
    <lineage>
        <taxon>Eukaryota</taxon>
        <taxon>Metazoa</taxon>
        <taxon>Ecdysozoa</taxon>
        <taxon>Arthropoda</taxon>
        <taxon>Hexapoda</taxon>
        <taxon>Insecta</taxon>
        <taxon>Pterygota</taxon>
        <taxon>Neoptera</taxon>
        <taxon>Paraneoptera</taxon>
        <taxon>Hemiptera</taxon>
        <taxon>Sternorrhyncha</taxon>
        <taxon>Aphidomorpha</taxon>
        <taxon>Aphidoidea</taxon>
        <taxon>Aphididae</taxon>
        <taxon>Aphidini</taxon>
        <taxon>Aphis</taxon>
        <taxon>Aphis</taxon>
    </lineage>
</organism>
<dbReference type="PANTHER" id="PTHR11923:SF67">
    <property type="entry name" value="RE68569P"/>
    <property type="match status" value="1"/>
</dbReference>
<evidence type="ECO:0000313" key="9">
    <source>
        <dbReference type="EMBL" id="KAF0751591.1"/>
    </source>
</evidence>
<feature type="transmembrane region" description="Helical" evidence="8">
    <location>
        <begin position="35"/>
        <end position="55"/>
    </location>
</feature>
<evidence type="ECO:0000256" key="8">
    <source>
        <dbReference type="SAM" id="Phobius"/>
    </source>
</evidence>
<proteinExistence type="inferred from homology"/>
<evidence type="ECO:0000256" key="4">
    <source>
        <dbReference type="ARBA" id="ARBA00022692"/>
    </source>
</evidence>
<dbReference type="Proteomes" id="UP000478052">
    <property type="component" value="Unassembled WGS sequence"/>
</dbReference>
<evidence type="ECO:0000313" key="10">
    <source>
        <dbReference type="Proteomes" id="UP000478052"/>
    </source>
</evidence>
<dbReference type="OrthoDB" id="18585at2759"/>
<evidence type="ECO:0000256" key="3">
    <source>
        <dbReference type="ARBA" id="ARBA00022475"/>
    </source>
</evidence>
<dbReference type="GO" id="GO:0005886">
    <property type="term" value="C:plasma membrane"/>
    <property type="evidence" value="ECO:0007669"/>
    <property type="project" value="UniProtKB-SubCell"/>
</dbReference>
<dbReference type="InterPro" id="IPR002159">
    <property type="entry name" value="CD36_fam"/>
</dbReference>
<dbReference type="PANTHER" id="PTHR11923">
    <property type="entry name" value="SCAVENGER RECEPTOR CLASS B TYPE-1 SR-B1"/>
    <property type="match status" value="1"/>
</dbReference>
<name>A0A6G0Y9R1_APHCR</name>
<evidence type="ECO:0000256" key="7">
    <source>
        <dbReference type="ARBA" id="ARBA00023180"/>
    </source>
</evidence>
<feature type="non-terminal residue" evidence="9">
    <location>
        <position position="118"/>
    </location>
</feature>
<dbReference type="EMBL" id="VUJU01005327">
    <property type="protein sequence ID" value="KAF0751591.1"/>
    <property type="molecule type" value="Genomic_DNA"/>
</dbReference>
<gene>
    <name evidence="9" type="ORF">FWK35_00035856</name>
</gene>
<keyword evidence="7" id="KW-0325">Glycoprotein</keyword>
<dbReference type="GO" id="GO:0005737">
    <property type="term" value="C:cytoplasm"/>
    <property type="evidence" value="ECO:0007669"/>
    <property type="project" value="TreeGrafter"/>
</dbReference>
<keyword evidence="4 8" id="KW-0812">Transmembrane</keyword>
<keyword evidence="6 8" id="KW-0472">Membrane</keyword>
<keyword evidence="5 8" id="KW-1133">Transmembrane helix</keyword>
<comment type="similarity">
    <text evidence="2">Belongs to the CD36 family.</text>
</comment>
<evidence type="ECO:0000256" key="5">
    <source>
        <dbReference type="ARBA" id="ARBA00022989"/>
    </source>
</evidence>
<protein>
    <submittedName>
        <fullName evidence="9">Scavenger receptor class B member 1-like</fullName>
    </submittedName>
</protein>
<keyword evidence="9" id="KW-0675">Receptor</keyword>
<dbReference type="Pfam" id="PF01130">
    <property type="entry name" value="CD36"/>
    <property type="match status" value="1"/>
</dbReference>
<keyword evidence="10" id="KW-1185">Reference proteome</keyword>
<evidence type="ECO:0000256" key="6">
    <source>
        <dbReference type="ARBA" id="ARBA00023136"/>
    </source>
</evidence>
<reference evidence="9 10" key="1">
    <citation type="submission" date="2019-08" db="EMBL/GenBank/DDBJ databases">
        <title>Whole genome of Aphis craccivora.</title>
        <authorList>
            <person name="Voronova N.V."/>
            <person name="Shulinski R.S."/>
            <person name="Bandarenka Y.V."/>
            <person name="Zhorov D.G."/>
            <person name="Warner D."/>
        </authorList>
    </citation>
    <scope>NUCLEOTIDE SEQUENCE [LARGE SCALE GENOMIC DNA]</scope>
    <source>
        <strain evidence="9">180601</strain>
        <tissue evidence="9">Whole Body</tissue>
    </source>
</reference>
<comment type="subcellular location">
    <subcellularLocation>
        <location evidence="1">Cell membrane</location>
    </subcellularLocation>
</comment>
<sequence length="118" mass="13876">MHFIDDRHNTDRIEKRTMVIMKNLKIFLKRFRHGLISSMLIGVFALVLSTLIAVFDPYKLLLNWKLVLVEGGEAFELWKTPQAAVYLKVYIFNVTNHEDFLAGIDEKLRFQEVGPYIY</sequence>
<accession>A0A6G0Y9R1</accession>
<evidence type="ECO:0000256" key="2">
    <source>
        <dbReference type="ARBA" id="ARBA00010532"/>
    </source>
</evidence>
<dbReference type="AlphaFoldDB" id="A0A6G0Y9R1"/>